<gene>
    <name evidence="2" type="ORF">LPLAT_LOCUS6651</name>
</gene>
<dbReference type="Gene3D" id="3.40.250.10">
    <property type="entry name" value="Rhodanese-like domain"/>
    <property type="match status" value="1"/>
</dbReference>
<accession>A0AAV2NKT8</accession>
<evidence type="ECO:0000259" key="1">
    <source>
        <dbReference type="PROSITE" id="PS50206"/>
    </source>
</evidence>
<organism evidence="2 3">
    <name type="scientific">Lasius platythorax</name>
    <dbReference type="NCBI Taxonomy" id="488582"/>
    <lineage>
        <taxon>Eukaryota</taxon>
        <taxon>Metazoa</taxon>
        <taxon>Ecdysozoa</taxon>
        <taxon>Arthropoda</taxon>
        <taxon>Hexapoda</taxon>
        <taxon>Insecta</taxon>
        <taxon>Pterygota</taxon>
        <taxon>Neoptera</taxon>
        <taxon>Endopterygota</taxon>
        <taxon>Hymenoptera</taxon>
        <taxon>Apocrita</taxon>
        <taxon>Aculeata</taxon>
        <taxon>Formicoidea</taxon>
        <taxon>Formicidae</taxon>
        <taxon>Formicinae</taxon>
        <taxon>Lasius</taxon>
        <taxon>Lasius</taxon>
    </lineage>
</organism>
<dbReference type="EMBL" id="OZ034825">
    <property type="protein sequence ID" value="CAL1680673.1"/>
    <property type="molecule type" value="Genomic_DNA"/>
</dbReference>
<name>A0AAV2NKT8_9HYME</name>
<dbReference type="PROSITE" id="PS50206">
    <property type="entry name" value="RHODANESE_3"/>
    <property type="match status" value="1"/>
</dbReference>
<reference evidence="2" key="1">
    <citation type="submission" date="2024-04" db="EMBL/GenBank/DDBJ databases">
        <authorList>
            <consortium name="Molecular Ecology Group"/>
        </authorList>
    </citation>
    <scope>NUCLEOTIDE SEQUENCE</scope>
</reference>
<dbReference type="InterPro" id="IPR036873">
    <property type="entry name" value="Rhodanese-like_dom_sf"/>
</dbReference>
<keyword evidence="3" id="KW-1185">Reference proteome</keyword>
<sequence>MMAYNFLKYFYFQKDKLSHELYGHRSAIYVDIVILVDWDTQESLTSTILHILKDTLKNRDPGTRYEKIKILNGGYQEWLKRYPAFTTNFTIVNQIDESNNKNIENEILETIEYPEWVNETEVEMTNKLNNKKASIIDVDEEMDKGDKSAISKHV</sequence>
<feature type="domain" description="Rhodanese" evidence="1">
    <location>
        <begin position="65"/>
        <end position="87"/>
    </location>
</feature>
<dbReference type="InterPro" id="IPR001763">
    <property type="entry name" value="Rhodanese-like_dom"/>
</dbReference>
<evidence type="ECO:0000313" key="3">
    <source>
        <dbReference type="Proteomes" id="UP001497644"/>
    </source>
</evidence>
<protein>
    <recommendedName>
        <fullName evidence="1">Rhodanese domain-containing protein</fullName>
    </recommendedName>
</protein>
<proteinExistence type="predicted"/>
<dbReference type="SUPFAM" id="SSF52821">
    <property type="entry name" value="Rhodanese/Cell cycle control phosphatase"/>
    <property type="match status" value="1"/>
</dbReference>
<evidence type="ECO:0000313" key="2">
    <source>
        <dbReference type="EMBL" id="CAL1680673.1"/>
    </source>
</evidence>
<dbReference type="Proteomes" id="UP001497644">
    <property type="component" value="Chromosome 2"/>
</dbReference>
<dbReference type="AlphaFoldDB" id="A0AAV2NKT8"/>